<protein>
    <submittedName>
        <fullName evidence="1">Uncharacterized protein</fullName>
    </submittedName>
</protein>
<name>A0A6C0KZT8_9ZZZZ</name>
<sequence>MTEVESNNVQINGYHGGLLSDVPVQQLQKCSENEVKDKLSLDNRSSLNSDPAVVNMEIKQSEGSGNYILDNMYGCDCGLETARELQLSQPSVNFTGGKGWIGESGCLVEKDSDLRFKESTNKRYINQLNNLTNQGFFGKGSYNVDVESIIRDSDSTKISRSCNVLSGSSTYDLSITPMIERLEKEVQNPQTIIPEDSMDSWVRGGLPSRQIVRNLEYMKRCQEKK</sequence>
<dbReference type="AlphaFoldDB" id="A0A6C0KZT8"/>
<organism evidence="1">
    <name type="scientific">viral metagenome</name>
    <dbReference type="NCBI Taxonomy" id="1070528"/>
    <lineage>
        <taxon>unclassified sequences</taxon>
        <taxon>metagenomes</taxon>
        <taxon>organismal metagenomes</taxon>
    </lineage>
</organism>
<proteinExistence type="predicted"/>
<reference evidence="1" key="1">
    <citation type="journal article" date="2020" name="Nature">
        <title>Giant virus diversity and host interactions through global metagenomics.</title>
        <authorList>
            <person name="Schulz F."/>
            <person name="Roux S."/>
            <person name="Paez-Espino D."/>
            <person name="Jungbluth S."/>
            <person name="Walsh D.A."/>
            <person name="Denef V.J."/>
            <person name="McMahon K.D."/>
            <person name="Konstantinidis K.T."/>
            <person name="Eloe-Fadrosh E.A."/>
            <person name="Kyrpides N.C."/>
            <person name="Woyke T."/>
        </authorList>
    </citation>
    <scope>NUCLEOTIDE SEQUENCE</scope>
    <source>
        <strain evidence="1">GVMAG-S-ERX555907-94</strain>
    </source>
</reference>
<evidence type="ECO:0000313" key="1">
    <source>
        <dbReference type="EMBL" id="QHU23505.1"/>
    </source>
</evidence>
<dbReference type="EMBL" id="MN741031">
    <property type="protein sequence ID" value="QHU23505.1"/>
    <property type="molecule type" value="Genomic_DNA"/>
</dbReference>
<accession>A0A6C0KZT8</accession>